<feature type="transmembrane region" description="Helical" evidence="2">
    <location>
        <begin position="86"/>
        <end position="109"/>
    </location>
</feature>
<comment type="caution">
    <text evidence="3">The sequence shown here is derived from an EMBL/GenBank/DDBJ whole genome shotgun (WGS) entry which is preliminary data.</text>
</comment>
<evidence type="ECO:0000313" key="4">
    <source>
        <dbReference type="Proteomes" id="UP000309133"/>
    </source>
</evidence>
<dbReference type="OrthoDB" id="5124600at2"/>
<feature type="transmembrane region" description="Helical" evidence="2">
    <location>
        <begin position="121"/>
        <end position="144"/>
    </location>
</feature>
<evidence type="ECO:0000313" key="3">
    <source>
        <dbReference type="EMBL" id="THG29500.1"/>
    </source>
</evidence>
<dbReference type="RefSeq" id="WP_136427829.1">
    <property type="nucleotide sequence ID" value="NZ_SSSM01000005.1"/>
</dbReference>
<feature type="transmembrane region" description="Helical" evidence="2">
    <location>
        <begin position="60"/>
        <end position="80"/>
    </location>
</feature>
<sequence>MSTAFRVQLAIAALGAGLLHLAVAAGADLPVAIAFAACGAAELVWAGFAIARVSLPLARAVPPLALVPIGVWLIALLGLSRSPGTLPFPALALAALLDLAVAIGAAVLLRHRPASRVRPAHGGSFTVPLVIGAFAMSALVLPALGTTSAGMAASHGPHATHGPSERLELPASHSDQ</sequence>
<evidence type="ECO:0000256" key="2">
    <source>
        <dbReference type="SAM" id="Phobius"/>
    </source>
</evidence>
<keyword evidence="2" id="KW-0472">Membrane</keyword>
<gene>
    <name evidence="3" type="ORF">E6C64_12450</name>
</gene>
<feature type="compositionally biased region" description="Basic and acidic residues" evidence="1">
    <location>
        <begin position="163"/>
        <end position="176"/>
    </location>
</feature>
<organism evidence="3 4">
    <name type="scientific">Naasia lichenicola</name>
    <dbReference type="NCBI Taxonomy" id="2565933"/>
    <lineage>
        <taxon>Bacteria</taxon>
        <taxon>Bacillati</taxon>
        <taxon>Actinomycetota</taxon>
        <taxon>Actinomycetes</taxon>
        <taxon>Micrococcales</taxon>
        <taxon>Microbacteriaceae</taxon>
        <taxon>Naasia</taxon>
    </lineage>
</organism>
<proteinExistence type="predicted"/>
<accession>A0A4S4FGU0</accession>
<keyword evidence="2" id="KW-1133">Transmembrane helix</keyword>
<dbReference type="Proteomes" id="UP000309133">
    <property type="component" value="Unassembled WGS sequence"/>
</dbReference>
<evidence type="ECO:0000256" key="1">
    <source>
        <dbReference type="SAM" id="MobiDB-lite"/>
    </source>
</evidence>
<feature type="region of interest" description="Disordered" evidence="1">
    <location>
        <begin position="151"/>
        <end position="176"/>
    </location>
</feature>
<keyword evidence="4" id="KW-1185">Reference proteome</keyword>
<keyword evidence="2" id="KW-0812">Transmembrane</keyword>
<feature type="transmembrane region" description="Helical" evidence="2">
    <location>
        <begin position="34"/>
        <end position="53"/>
    </location>
</feature>
<dbReference type="EMBL" id="SSSM01000005">
    <property type="protein sequence ID" value="THG29500.1"/>
    <property type="molecule type" value="Genomic_DNA"/>
</dbReference>
<dbReference type="AlphaFoldDB" id="A0A4S4FGU0"/>
<protein>
    <submittedName>
        <fullName evidence="3">Uncharacterized protein</fullName>
    </submittedName>
</protein>
<name>A0A4S4FGU0_9MICO</name>
<reference evidence="3 4" key="1">
    <citation type="submission" date="2019-04" db="EMBL/GenBank/DDBJ databases">
        <authorList>
            <person name="Jiang L."/>
        </authorList>
    </citation>
    <scope>NUCLEOTIDE SEQUENCE [LARGE SCALE GENOMIC DNA]</scope>
    <source>
        <strain evidence="3 4">YIM 131853</strain>
    </source>
</reference>